<sequence>MDAIERTLAPKPEKHTLRVNQPPAYFGDLAEDLLTLGIEEEDTFKVVEEEIREEIILGEVWTLPKSIFAPRQRESDARDFYDTPAVMKKQLNMDWQRAIKQDRFSQFVSRESKRLKVEGEKETDAIRECIEMYYHSCFMPGFTYYGAMGTGGEFSMQLNEFTALIDEAGIPDPASDKCKRSDCDTLFITANVEDDKNSIEGKNNDDNSLTRFEFVEVLVRLAVAKYGYCSDPLKPSDAMRKLITDHLEVALPPEAKMQANKFRQERLYFEEVDAVLKGDQALLKALYSRYRLPPSSGGRRHKVLLVSDFIQMMLDMNLIDDEFTLREAKLCFLQSQMAVVDDMKDPIRNECVTFTDFLEVLGHVADLQSFPTAEEIQAMGCTDILDYTFRLRTLEGEYVPPRRPSSEMMGIKTRPLAWKIGVLLELMWRMLMYNPDKPTAGQEFSKSDLLKKLKKKDADLGP</sequence>
<comment type="caution">
    <text evidence="1">The sequence shown here is derived from an EMBL/GenBank/DDBJ whole genome shotgun (WGS) entry which is preliminary data.</text>
</comment>
<evidence type="ECO:0000313" key="1">
    <source>
        <dbReference type="EMBL" id="KAK3237286.1"/>
    </source>
</evidence>
<organism evidence="1 2">
    <name type="scientific">Cymbomonas tetramitiformis</name>
    <dbReference type="NCBI Taxonomy" id="36881"/>
    <lineage>
        <taxon>Eukaryota</taxon>
        <taxon>Viridiplantae</taxon>
        <taxon>Chlorophyta</taxon>
        <taxon>Pyramimonadophyceae</taxon>
        <taxon>Pyramimonadales</taxon>
        <taxon>Pyramimonadaceae</taxon>
        <taxon>Cymbomonas</taxon>
    </lineage>
</organism>
<dbReference type="EMBL" id="LGRX02034652">
    <property type="protein sequence ID" value="KAK3237286.1"/>
    <property type="molecule type" value="Genomic_DNA"/>
</dbReference>
<name>A0AAE0BIN8_9CHLO</name>
<gene>
    <name evidence="1" type="ORF">CYMTET_52626</name>
</gene>
<accession>A0AAE0BIN8</accession>
<dbReference type="Proteomes" id="UP001190700">
    <property type="component" value="Unassembled WGS sequence"/>
</dbReference>
<keyword evidence="2" id="KW-1185">Reference proteome</keyword>
<dbReference type="AlphaFoldDB" id="A0AAE0BIN8"/>
<evidence type="ECO:0000313" key="2">
    <source>
        <dbReference type="Proteomes" id="UP001190700"/>
    </source>
</evidence>
<reference evidence="1 2" key="1">
    <citation type="journal article" date="2015" name="Genome Biol. Evol.">
        <title>Comparative Genomics of a Bacterivorous Green Alga Reveals Evolutionary Causalities and Consequences of Phago-Mixotrophic Mode of Nutrition.</title>
        <authorList>
            <person name="Burns J.A."/>
            <person name="Paasch A."/>
            <person name="Narechania A."/>
            <person name="Kim E."/>
        </authorList>
    </citation>
    <scope>NUCLEOTIDE SEQUENCE [LARGE SCALE GENOMIC DNA]</scope>
    <source>
        <strain evidence="1 2">PLY_AMNH</strain>
    </source>
</reference>
<proteinExistence type="predicted"/>
<protein>
    <submittedName>
        <fullName evidence="1">Uncharacterized protein</fullName>
    </submittedName>
</protein>